<dbReference type="AlphaFoldDB" id="A0A4Q4SS23"/>
<dbReference type="OrthoDB" id="3508922at2759"/>
<organism evidence="1 2">
    <name type="scientific">Monosporascus ibericus</name>
    <dbReference type="NCBI Taxonomy" id="155417"/>
    <lineage>
        <taxon>Eukaryota</taxon>
        <taxon>Fungi</taxon>
        <taxon>Dikarya</taxon>
        <taxon>Ascomycota</taxon>
        <taxon>Pezizomycotina</taxon>
        <taxon>Sordariomycetes</taxon>
        <taxon>Xylariomycetidae</taxon>
        <taxon>Xylariales</taxon>
        <taxon>Xylariales incertae sedis</taxon>
        <taxon>Monosporascus</taxon>
    </lineage>
</organism>
<sequence>MRVGSLYAALSAAAVSNAMRFRLMAAEEQKMGYVWEVTSWSAGCARSGCYYDFNITAEANTTSIPQRPAFSAYCHGFGEGAPYELCDLLMEPEVPLAVEAKLLPADRAPNMTTKANIQVSVQHIDLQTPTTYWNYTAKGQATYNQFVAPLMNFTMRPHEMFGAA</sequence>
<evidence type="ECO:0000313" key="1">
    <source>
        <dbReference type="EMBL" id="RYO74498.1"/>
    </source>
</evidence>
<proteinExistence type="predicted"/>
<gene>
    <name evidence="1" type="ORF">DL764_010814</name>
</gene>
<reference evidence="1 2" key="1">
    <citation type="submission" date="2018-06" db="EMBL/GenBank/DDBJ databases">
        <title>Complete Genomes of Monosporascus.</title>
        <authorList>
            <person name="Robinson A.J."/>
            <person name="Natvig D.O."/>
        </authorList>
    </citation>
    <scope>NUCLEOTIDE SEQUENCE [LARGE SCALE GENOMIC DNA]</scope>
    <source>
        <strain evidence="1 2">CBS 110550</strain>
    </source>
</reference>
<dbReference type="EMBL" id="QJNU01001584">
    <property type="protein sequence ID" value="RYO74498.1"/>
    <property type="molecule type" value="Genomic_DNA"/>
</dbReference>
<dbReference type="Proteomes" id="UP000293360">
    <property type="component" value="Unassembled WGS sequence"/>
</dbReference>
<evidence type="ECO:0000313" key="2">
    <source>
        <dbReference type="Proteomes" id="UP000293360"/>
    </source>
</evidence>
<keyword evidence="2" id="KW-1185">Reference proteome</keyword>
<accession>A0A4Q4SS23</accession>
<protein>
    <submittedName>
        <fullName evidence="1">Uncharacterized protein</fullName>
    </submittedName>
</protein>
<comment type="caution">
    <text evidence="1">The sequence shown here is derived from an EMBL/GenBank/DDBJ whole genome shotgun (WGS) entry which is preliminary data.</text>
</comment>
<name>A0A4Q4SS23_9PEZI</name>